<evidence type="ECO:0000256" key="7">
    <source>
        <dbReference type="ARBA" id="ARBA00038354"/>
    </source>
</evidence>
<evidence type="ECO:0000256" key="1">
    <source>
        <dbReference type="ARBA" id="ARBA00001936"/>
    </source>
</evidence>
<gene>
    <name evidence="13" type="ORF">V9T40_012896</name>
</gene>
<evidence type="ECO:0000256" key="9">
    <source>
        <dbReference type="ARBA" id="ARBA00041464"/>
    </source>
</evidence>
<dbReference type="EC" id="3.1.7.2" evidence="5"/>
<evidence type="ECO:0000256" key="8">
    <source>
        <dbReference type="ARBA" id="ARBA00040793"/>
    </source>
</evidence>
<dbReference type="InterPro" id="IPR052194">
    <property type="entry name" value="MESH1"/>
</dbReference>
<dbReference type="CDD" id="cd00077">
    <property type="entry name" value="HDc"/>
    <property type="match status" value="1"/>
</dbReference>
<reference evidence="13 14" key="1">
    <citation type="submission" date="2024-03" db="EMBL/GenBank/DDBJ databases">
        <title>Adaptation during the transition from Ophiocordyceps entomopathogen to insect associate is accompanied by gene loss and intensified selection.</title>
        <authorList>
            <person name="Ward C.M."/>
            <person name="Onetto C.A."/>
            <person name="Borneman A.R."/>
        </authorList>
    </citation>
    <scope>NUCLEOTIDE SEQUENCE [LARGE SCALE GENOMIC DNA]</scope>
    <source>
        <strain evidence="13">AWRI1</strain>
        <tissue evidence="13">Single Adult Female</tissue>
    </source>
</reference>
<evidence type="ECO:0000259" key="12">
    <source>
        <dbReference type="PROSITE" id="PS51831"/>
    </source>
</evidence>
<dbReference type="InterPro" id="IPR006674">
    <property type="entry name" value="HD_domain"/>
</dbReference>
<dbReference type="GO" id="GO:0046872">
    <property type="term" value="F:metal ion binding"/>
    <property type="evidence" value="ECO:0007669"/>
    <property type="project" value="UniProtKB-KW"/>
</dbReference>
<dbReference type="Gene3D" id="1.10.3210.10">
    <property type="entry name" value="Hypothetical protein af1432"/>
    <property type="match status" value="1"/>
</dbReference>
<evidence type="ECO:0000256" key="11">
    <source>
        <dbReference type="ARBA" id="ARBA00047968"/>
    </source>
</evidence>
<evidence type="ECO:0000313" key="14">
    <source>
        <dbReference type="Proteomes" id="UP001367676"/>
    </source>
</evidence>
<comment type="similarity">
    <text evidence="7">Belongs to the MESH1 family.</text>
</comment>
<dbReference type="FunFam" id="1.10.3210.10:FF:000012">
    <property type="entry name" value="HD domain containing 3"/>
    <property type="match status" value="1"/>
</dbReference>
<dbReference type="PROSITE" id="PS51831">
    <property type="entry name" value="HD"/>
    <property type="match status" value="1"/>
</dbReference>
<dbReference type="PANTHER" id="PTHR46246">
    <property type="entry name" value="GUANOSINE-3',5'-BIS(DIPHOSPHATE) 3'-PYROPHOSPHOHYDROLASE MESH1"/>
    <property type="match status" value="1"/>
</dbReference>
<organism evidence="13 14">
    <name type="scientific">Parthenolecanium corni</name>
    <dbReference type="NCBI Taxonomy" id="536013"/>
    <lineage>
        <taxon>Eukaryota</taxon>
        <taxon>Metazoa</taxon>
        <taxon>Ecdysozoa</taxon>
        <taxon>Arthropoda</taxon>
        <taxon>Hexapoda</taxon>
        <taxon>Insecta</taxon>
        <taxon>Pterygota</taxon>
        <taxon>Neoptera</taxon>
        <taxon>Paraneoptera</taxon>
        <taxon>Hemiptera</taxon>
        <taxon>Sternorrhyncha</taxon>
        <taxon>Coccoidea</taxon>
        <taxon>Coccidae</taxon>
        <taxon>Parthenolecanium</taxon>
    </lineage>
</organism>
<dbReference type="Proteomes" id="UP001367676">
    <property type="component" value="Unassembled WGS sequence"/>
</dbReference>
<dbReference type="EMBL" id="JBBCAQ010000036">
    <property type="protein sequence ID" value="KAK7576610.1"/>
    <property type="molecule type" value="Genomic_DNA"/>
</dbReference>
<dbReference type="Pfam" id="PF13328">
    <property type="entry name" value="HD_4"/>
    <property type="match status" value="1"/>
</dbReference>
<keyword evidence="14" id="KW-1185">Reference proteome</keyword>
<dbReference type="SMART" id="SM00471">
    <property type="entry name" value="HDc"/>
    <property type="match status" value="1"/>
</dbReference>
<comment type="function">
    <text evidence="6">ppGpp hydrolyzing enzyme involved in starvation response.</text>
</comment>
<evidence type="ECO:0000313" key="13">
    <source>
        <dbReference type="EMBL" id="KAK7576610.1"/>
    </source>
</evidence>
<evidence type="ECO:0000256" key="10">
    <source>
        <dbReference type="ARBA" id="ARBA00041770"/>
    </source>
</evidence>
<evidence type="ECO:0000256" key="6">
    <source>
        <dbReference type="ARBA" id="ARBA00037781"/>
    </source>
</evidence>
<dbReference type="SUPFAM" id="SSF109604">
    <property type="entry name" value="HD-domain/PDEase-like"/>
    <property type="match status" value="1"/>
</dbReference>
<dbReference type="AlphaFoldDB" id="A0AAN9TAE9"/>
<sequence length="190" mass="21963">MEDRKSMVPKLPTNENLTDLIKCYNFAAIKHKNQRRKDLEATPYINHPIGVANILTEEGGIYDLDVIKAAVLHDTVEDTDTTFEEIEENFGPKVRSIVAEVTDDKNLSKMERKKQQIEHAKRSSFEAKLVKLGDKLYNLRDLDCQTPVGWTEERVEEYFIWAKQVIDQMRGTNLALEAKLDELFSKHILE</sequence>
<keyword evidence="3" id="KW-0378">Hydrolase</keyword>
<dbReference type="PANTHER" id="PTHR46246:SF1">
    <property type="entry name" value="GUANOSINE-3',5'-BIS(DIPHOSPHATE) 3'-PYROPHOSPHOHYDROLASE MESH1"/>
    <property type="match status" value="1"/>
</dbReference>
<dbReference type="GO" id="GO:0008893">
    <property type="term" value="F:guanosine-3',5'-bis(diphosphate) 3'-diphosphatase activity"/>
    <property type="evidence" value="ECO:0007669"/>
    <property type="project" value="UniProtKB-EC"/>
</dbReference>
<feature type="domain" description="HD" evidence="12">
    <location>
        <begin position="44"/>
        <end position="139"/>
    </location>
</feature>
<dbReference type="InterPro" id="IPR003607">
    <property type="entry name" value="HD/PDEase_dom"/>
</dbReference>
<proteinExistence type="inferred from homology"/>
<comment type="caution">
    <text evidence="13">The sequence shown here is derived from an EMBL/GenBank/DDBJ whole genome shotgun (WGS) entry which is preliminary data.</text>
</comment>
<name>A0AAN9TAE9_9HEMI</name>
<keyword evidence="4" id="KW-0464">Manganese</keyword>
<accession>A0AAN9TAE9</accession>
<evidence type="ECO:0000256" key="4">
    <source>
        <dbReference type="ARBA" id="ARBA00023211"/>
    </source>
</evidence>
<evidence type="ECO:0000256" key="5">
    <source>
        <dbReference type="ARBA" id="ARBA00024387"/>
    </source>
</evidence>
<keyword evidence="2" id="KW-0479">Metal-binding</keyword>
<evidence type="ECO:0000256" key="2">
    <source>
        <dbReference type="ARBA" id="ARBA00022723"/>
    </source>
</evidence>
<comment type="cofactor">
    <cofactor evidence="1">
        <name>Mn(2+)</name>
        <dbReference type="ChEBI" id="CHEBI:29035"/>
    </cofactor>
</comment>
<comment type="catalytic activity">
    <reaction evidence="11">
        <text>guanosine 3',5'-bis(diphosphate) + H2O = GDP + diphosphate + H(+)</text>
        <dbReference type="Rhea" id="RHEA:14253"/>
        <dbReference type="ChEBI" id="CHEBI:15377"/>
        <dbReference type="ChEBI" id="CHEBI:15378"/>
        <dbReference type="ChEBI" id="CHEBI:33019"/>
        <dbReference type="ChEBI" id="CHEBI:58189"/>
        <dbReference type="ChEBI" id="CHEBI:77828"/>
        <dbReference type="EC" id="3.1.7.2"/>
    </reaction>
</comment>
<protein>
    <recommendedName>
        <fullName evidence="8">Guanosine-3',5'-bis(diphosphate) 3'-pyrophosphohydrolase MESH1</fullName>
        <ecNumber evidence="5">3.1.7.2</ecNumber>
    </recommendedName>
    <alternativeName>
        <fullName evidence="9">Metazoan SpoT homolog 1</fullName>
    </alternativeName>
    <alternativeName>
        <fullName evidence="10">Penta-phosphate guanosine-3'-pyrophosphohydrolase</fullName>
    </alternativeName>
</protein>
<evidence type="ECO:0000256" key="3">
    <source>
        <dbReference type="ARBA" id="ARBA00022801"/>
    </source>
</evidence>